<organism evidence="1">
    <name type="scientific">mine drainage metagenome</name>
    <dbReference type="NCBI Taxonomy" id="410659"/>
    <lineage>
        <taxon>unclassified sequences</taxon>
        <taxon>metagenomes</taxon>
        <taxon>ecological metagenomes</taxon>
    </lineage>
</organism>
<dbReference type="AlphaFoldDB" id="T1BI82"/>
<accession>T1BI82</accession>
<evidence type="ECO:0000313" key="1">
    <source>
        <dbReference type="EMBL" id="EQD68338.1"/>
    </source>
</evidence>
<dbReference type="EMBL" id="AUZY01003552">
    <property type="protein sequence ID" value="EQD68338.1"/>
    <property type="molecule type" value="Genomic_DNA"/>
</dbReference>
<sequence>MSRIQLLPGMGVFESEPLSSAKLRDEPDWALVERITGKKCPETVNLRTLSRMTQTELRETLGLTDV</sequence>
<reference evidence="1" key="1">
    <citation type="submission" date="2013-08" db="EMBL/GenBank/DDBJ databases">
        <authorList>
            <person name="Mendez C."/>
            <person name="Richter M."/>
            <person name="Ferrer M."/>
            <person name="Sanchez J."/>
        </authorList>
    </citation>
    <scope>NUCLEOTIDE SEQUENCE</scope>
</reference>
<name>T1BI82_9ZZZZ</name>
<proteinExistence type="predicted"/>
<reference evidence="1" key="2">
    <citation type="journal article" date="2014" name="ISME J.">
        <title>Microbial stratification in low pH oxic and suboxic macroscopic growths along an acid mine drainage.</title>
        <authorList>
            <person name="Mendez-Garcia C."/>
            <person name="Mesa V."/>
            <person name="Sprenger R.R."/>
            <person name="Richter M."/>
            <person name="Diez M.S."/>
            <person name="Solano J."/>
            <person name="Bargiela R."/>
            <person name="Golyshina O.V."/>
            <person name="Manteca A."/>
            <person name="Ramos J.L."/>
            <person name="Gallego J.R."/>
            <person name="Llorente I."/>
            <person name="Martins Dos Santos V.A."/>
            <person name="Jensen O.N."/>
            <person name="Pelaez A.I."/>
            <person name="Sanchez J."/>
            <person name="Ferrer M."/>
        </authorList>
    </citation>
    <scope>NUCLEOTIDE SEQUENCE</scope>
</reference>
<gene>
    <name evidence="1" type="ORF">B1B_05601</name>
</gene>
<comment type="caution">
    <text evidence="1">The sequence shown here is derived from an EMBL/GenBank/DDBJ whole genome shotgun (WGS) entry which is preliminary data.</text>
</comment>
<protein>
    <submittedName>
        <fullName evidence="1">DNA repair protein (RadC)</fullName>
    </submittedName>
</protein>
<feature type="non-terminal residue" evidence="1">
    <location>
        <position position="66"/>
    </location>
</feature>